<comment type="caution">
    <text evidence="1">The sequence shown here is derived from an EMBL/GenBank/DDBJ whole genome shotgun (WGS) entry which is preliminary data.</text>
</comment>
<gene>
    <name evidence="1" type="ORF">MRB53_005018</name>
</gene>
<name>A0ACC2MC65_PERAE</name>
<sequence>MPLPPSFQRPSSQKQRKFPEKGFWLRLMSSNSSSGGTSIGEEAAWRAIDIAVFSSFCCRNSNEGEEDRTRPRSHRPSLRLRNYDDINEYFLRHRCFGRLQWPMELNSNFFTIGKTGFVEKSSFWNAAIITAWDETTYPWEALARRDVEVRVLTIFITWAVLRVLRSVLDGGTQYSLVSRETAWLGVRMLLKTITAMGWSVVFSVLYSSIWSKKWG</sequence>
<organism evidence="1 2">
    <name type="scientific">Persea americana</name>
    <name type="common">Avocado</name>
    <dbReference type="NCBI Taxonomy" id="3435"/>
    <lineage>
        <taxon>Eukaryota</taxon>
        <taxon>Viridiplantae</taxon>
        <taxon>Streptophyta</taxon>
        <taxon>Embryophyta</taxon>
        <taxon>Tracheophyta</taxon>
        <taxon>Spermatophyta</taxon>
        <taxon>Magnoliopsida</taxon>
        <taxon>Magnoliidae</taxon>
        <taxon>Laurales</taxon>
        <taxon>Lauraceae</taxon>
        <taxon>Persea</taxon>
    </lineage>
</organism>
<evidence type="ECO:0000313" key="1">
    <source>
        <dbReference type="EMBL" id="KAJ8643270.1"/>
    </source>
</evidence>
<dbReference type="Proteomes" id="UP001234297">
    <property type="component" value="Chromosome 2"/>
</dbReference>
<accession>A0ACC2MC65</accession>
<keyword evidence="2" id="KW-1185">Reference proteome</keyword>
<reference evidence="1 2" key="1">
    <citation type="journal article" date="2022" name="Hortic Res">
        <title>A haplotype resolved chromosomal level avocado genome allows analysis of novel avocado genes.</title>
        <authorList>
            <person name="Nath O."/>
            <person name="Fletcher S.J."/>
            <person name="Hayward A."/>
            <person name="Shaw L.M."/>
            <person name="Masouleh A.K."/>
            <person name="Furtado A."/>
            <person name="Henry R.J."/>
            <person name="Mitter N."/>
        </authorList>
    </citation>
    <scope>NUCLEOTIDE SEQUENCE [LARGE SCALE GENOMIC DNA]</scope>
    <source>
        <strain evidence="2">cv. Hass</strain>
    </source>
</reference>
<dbReference type="EMBL" id="CM056810">
    <property type="protein sequence ID" value="KAJ8643270.1"/>
    <property type="molecule type" value="Genomic_DNA"/>
</dbReference>
<protein>
    <submittedName>
        <fullName evidence="1">Uncharacterized protein</fullName>
    </submittedName>
</protein>
<evidence type="ECO:0000313" key="2">
    <source>
        <dbReference type="Proteomes" id="UP001234297"/>
    </source>
</evidence>
<proteinExistence type="predicted"/>